<reference evidence="2 3" key="1">
    <citation type="submission" date="2019-03" db="EMBL/GenBank/DDBJ databases">
        <title>Genomic Encyclopedia of Type Strains, Phase IV (KMG-IV): sequencing the most valuable type-strain genomes for metagenomic binning, comparative biology and taxonomic classification.</title>
        <authorList>
            <person name="Goeker M."/>
        </authorList>
    </citation>
    <scope>NUCLEOTIDE SEQUENCE [LARGE SCALE GENOMIC DNA]</scope>
    <source>
        <strain evidence="2 3">DSM 18401</strain>
    </source>
</reference>
<evidence type="ECO:0000256" key="1">
    <source>
        <dbReference type="SAM" id="SignalP"/>
    </source>
</evidence>
<comment type="caution">
    <text evidence="2">The sequence shown here is derived from an EMBL/GenBank/DDBJ whole genome shotgun (WGS) entry which is preliminary data.</text>
</comment>
<organism evidence="2 3">
    <name type="scientific">Shinella granuli</name>
    <dbReference type="NCBI Taxonomy" id="323621"/>
    <lineage>
        <taxon>Bacteria</taxon>
        <taxon>Pseudomonadati</taxon>
        <taxon>Pseudomonadota</taxon>
        <taxon>Alphaproteobacteria</taxon>
        <taxon>Hyphomicrobiales</taxon>
        <taxon>Rhizobiaceae</taxon>
        <taxon>Shinella</taxon>
    </lineage>
</organism>
<evidence type="ECO:0000313" key="2">
    <source>
        <dbReference type="EMBL" id="TCN43515.1"/>
    </source>
</evidence>
<keyword evidence="1" id="KW-0732">Signal</keyword>
<evidence type="ECO:0008006" key="4">
    <source>
        <dbReference type="Google" id="ProtNLM"/>
    </source>
</evidence>
<evidence type="ECO:0000313" key="3">
    <source>
        <dbReference type="Proteomes" id="UP000295351"/>
    </source>
</evidence>
<dbReference type="RefSeq" id="WP_133035050.1">
    <property type="nucleotide sequence ID" value="NZ_BAABEI010000007.1"/>
</dbReference>
<proteinExistence type="predicted"/>
<protein>
    <recommendedName>
        <fullName evidence="4">DUF2946 family protein</fullName>
    </recommendedName>
</protein>
<feature type="chain" id="PRO_5020480199" description="DUF2946 family protein" evidence="1">
    <location>
        <begin position="34"/>
        <end position="130"/>
    </location>
</feature>
<keyword evidence="3" id="KW-1185">Reference proteome</keyword>
<gene>
    <name evidence="2" type="ORF">EV665_110113</name>
</gene>
<dbReference type="Proteomes" id="UP000295351">
    <property type="component" value="Unassembled WGS sequence"/>
</dbReference>
<dbReference type="EMBL" id="SLVX01000010">
    <property type="protein sequence ID" value="TCN43515.1"/>
    <property type="molecule type" value="Genomic_DNA"/>
</dbReference>
<feature type="signal peptide" evidence="1">
    <location>
        <begin position="1"/>
        <end position="33"/>
    </location>
</feature>
<sequence length="130" mass="13486">MNKRLQQSRIGMVAFAVAILMALQVLLSPFAVAASAATSPVDAFGNPLCITHIEEQEPASAPGKERSLAPDCCVLACGSAAAFVPTHHAVPILFNPLAQPSQRILDGYGDTVPSVYDALPGHPRGPPTSA</sequence>
<name>A0A4R2CS20_SHIGR</name>
<accession>A0A4R2CS20</accession>
<dbReference type="AlphaFoldDB" id="A0A4R2CS20"/>